<sequence length="534" mass="55188">MNKGLSTMHDGERKAIAVFEEKLENHSSIRIRTLIQGNNFTSSVNSSNSNPVPASQSLTQSFAIAAASQTITLYNASLNTLPTTQGWLFSSLPSGITPTAANGVTNLNTFANSLSYAGFARADQVLDRTIGYTLNFTAQVLAEAREASANKNNDGKDDRAGFSVIVLSSDKKGIELGFFSNSVWAQNDGANLFTQAESVAFNTSVNPVNYQLSIQGNTYILKATNAVTNATATLSGRVRDYTPFVGTIDPYETPNLIFLGDDTTSARANVNIGSISLVLGDITAPLAPKISGYTSTSIIGSTEAGAKIQLSTSSSSPTSFATPTAIADANGNFTIPISSLAGSTNGKTYYLYSQDAAGNLSTASSQRLVMGTSGNDTFIGSGGNASDLLVGGSGTLDTAQYAIAADGISIAKTGQISSATGTINIRSANIDVLTGMEQIQFTGTGYTGLGTSANQLNSIIQSSLGNNSIAEFTGSYNSSSGVFTFGAATPNATLVTFDANPGISTNYEAFLLLNKTSISGNLSLIGTTVALNGL</sequence>
<name>A0AAW9PTS4_9CYAN</name>
<evidence type="ECO:0000313" key="2">
    <source>
        <dbReference type="EMBL" id="MEE3717507.1"/>
    </source>
</evidence>
<dbReference type="AlphaFoldDB" id="A0AAW9PTS4"/>
<evidence type="ECO:0000313" key="3">
    <source>
        <dbReference type="Proteomes" id="UP001333818"/>
    </source>
</evidence>
<feature type="domain" description="Bacterial Ig" evidence="1">
    <location>
        <begin position="284"/>
        <end position="364"/>
    </location>
</feature>
<gene>
    <name evidence="2" type="ORF">V2H45_12155</name>
</gene>
<keyword evidence="3" id="KW-1185">Reference proteome</keyword>
<dbReference type="Pfam" id="PF17936">
    <property type="entry name" value="Big_6"/>
    <property type="match status" value="1"/>
</dbReference>
<comment type="caution">
    <text evidence="2">The sequence shown here is derived from an EMBL/GenBank/DDBJ whole genome shotgun (WGS) entry which is preliminary data.</text>
</comment>
<dbReference type="RefSeq" id="WP_330483936.1">
    <property type="nucleotide sequence ID" value="NZ_JAZBJZ010000043.1"/>
</dbReference>
<dbReference type="InterPro" id="IPR013783">
    <property type="entry name" value="Ig-like_fold"/>
</dbReference>
<proteinExistence type="predicted"/>
<reference evidence="2" key="1">
    <citation type="submission" date="2024-01" db="EMBL/GenBank/DDBJ databases">
        <title>Bank of Algae and Cyanobacteria of the Azores (BACA) strain genomes.</title>
        <authorList>
            <person name="Luz R."/>
            <person name="Cordeiro R."/>
            <person name="Fonseca A."/>
            <person name="Goncalves V."/>
        </authorList>
    </citation>
    <scope>NUCLEOTIDE SEQUENCE</scope>
    <source>
        <strain evidence="2">BACA0141</strain>
    </source>
</reference>
<protein>
    <submittedName>
        <fullName evidence="2">Ig-like domain-containing protein</fullName>
    </submittedName>
</protein>
<accession>A0AAW9PTS4</accession>
<organism evidence="2 3">
    <name type="scientific">Tumidithrix elongata BACA0141</name>
    <dbReference type="NCBI Taxonomy" id="2716417"/>
    <lineage>
        <taxon>Bacteria</taxon>
        <taxon>Bacillati</taxon>
        <taxon>Cyanobacteriota</taxon>
        <taxon>Cyanophyceae</taxon>
        <taxon>Pseudanabaenales</taxon>
        <taxon>Pseudanabaenaceae</taxon>
        <taxon>Tumidithrix</taxon>
        <taxon>Tumidithrix elongata</taxon>
    </lineage>
</organism>
<evidence type="ECO:0000259" key="1">
    <source>
        <dbReference type="Pfam" id="PF17936"/>
    </source>
</evidence>
<dbReference type="EMBL" id="JAZBJZ010000043">
    <property type="protein sequence ID" value="MEE3717507.1"/>
    <property type="molecule type" value="Genomic_DNA"/>
</dbReference>
<dbReference type="InterPro" id="IPR041498">
    <property type="entry name" value="Big_6"/>
</dbReference>
<dbReference type="Proteomes" id="UP001333818">
    <property type="component" value="Unassembled WGS sequence"/>
</dbReference>
<dbReference type="Gene3D" id="2.60.40.10">
    <property type="entry name" value="Immunoglobulins"/>
    <property type="match status" value="1"/>
</dbReference>